<evidence type="ECO:0000256" key="1">
    <source>
        <dbReference type="ARBA" id="ARBA00001695"/>
    </source>
</evidence>
<sequence>MSWANMKLKLFGVSLLTLLACTALPCTAKEFFIGADISALTLFEESGAKYLENGEPKDLIVILKDNGFNTVRLR</sequence>
<evidence type="ECO:0000256" key="4">
    <source>
        <dbReference type="ARBA" id="ARBA00022801"/>
    </source>
</evidence>
<gene>
    <name evidence="6" type="ORF">S01H1_72766</name>
</gene>
<dbReference type="Pfam" id="PF07745">
    <property type="entry name" value="Glyco_hydro_53"/>
    <property type="match status" value="1"/>
</dbReference>
<evidence type="ECO:0000256" key="5">
    <source>
        <dbReference type="ARBA" id="ARBA00023295"/>
    </source>
</evidence>
<dbReference type="GO" id="GO:0045490">
    <property type="term" value="P:pectin catabolic process"/>
    <property type="evidence" value="ECO:0007669"/>
    <property type="project" value="TreeGrafter"/>
</dbReference>
<comment type="caution">
    <text evidence="6">The sequence shown here is derived from an EMBL/GenBank/DDBJ whole genome shotgun (WGS) entry which is preliminary data.</text>
</comment>
<feature type="non-terminal residue" evidence="6">
    <location>
        <position position="74"/>
    </location>
</feature>
<dbReference type="PROSITE" id="PS51257">
    <property type="entry name" value="PROKAR_LIPOPROTEIN"/>
    <property type="match status" value="1"/>
</dbReference>
<name>X0YMD6_9ZZZZ</name>
<reference evidence="6" key="1">
    <citation type="journal article" date="2014" name="Front. Microbiol.">
        <title>High frequency of phylogenetically diverse reductive dehalogenase-homologous genes in deep subseafloor sedimentary metagenomes.</title>
        <authorList>
            <person name="Kawai M."/>
            <person name="Futagami T."/>
            <person name="Toyoda A."/>
            <person name="Takaki Y."/>
            <person name="Nishi S."/>
            <person name="Hori S."/>
            <person name="Arai W."/>
            <person name="Tsubouchi T."/>
            <person name="Morono Y."/>
            <person name="Uchiyama I."/>
            <person name="Ito T."/>
            <person name="Fujiyama A."/>
            <person name="Inagaki F."/>
            <person name="Takami H."/>
        </authorList>
    </citation>
    <scope>NUCLEOTIDE SEQUENCE</scope>
    <source>
        <strain evidence="6">Expedition CK06-06</strain>
    </source>
</reference>
<dbReference type="PANTHER" id="PTHR34983:SF1">
    <property type="entry name" value="ARABINOGALACTAN ENDO-BETA-1,4-GALACTANASE A"/>
    <property type="match status" value="1"/>
</dbReference>
<dbReference type="GO" id="GO:0015926">
    <property type="term" value="F:glucosidase activity"/>
    <property type="evidence" value="ECO:0007669"/>
    <property type="project" value="InterPro"/>
</dbReference>
<dbReference type="EMBL" id="BARS01048566">
    <property type="protein sequence ID" value="GAG37871.1"/>
    <property type="molecule type" value="Genomic_DNA"/>
</dbReference>
<comment type="catalytic activity">
    <reaction evidence="1">
        <text>The enzyme specifically hydrolyzes (1-&gt;4)-beta-D-galactosidic linkages in type I arabinogalactans.</text>
        <dbReference type="EC" id="3.2.1.89"/>
    </reaction>
</comment>
<dbReference type="SUPFAM" id="SSF51445">
    <property type="entry name" value="(Trans)glycosidases"/>
    <property type="match status" value="1"/>
</dbReference>
<organism evidence="6">
    <name type="scientific">marine sediment metagenome</name>
    <dbReference type="NCBI Taxonomy" id="412755"/>
    <lineage>
        <taxon>unclassified sequences</taxon>
        <taxon>metagenomes</taxon>
        <taxon>ecological metagenomes</taxon>
    </lineage>
</organism>
<accession>X0YMD6</accession>
<proteinExistence type="inferred from homology"/>
<dbReference type="InterPro" id="IPR011683">
    <property type="entry name" value="Glyco_hydro_53"/>
</dbReference>
<keyword evidence="4" id="KW-0378">Hydrolase</keyword>
<dbReference type="InterPro" id="IPR017853">
    <property type="entry name" value="GH"/>
</dbReference>
<evidence type="ECO:0000256" key="3">
    <source>
        <dbReference type="ARBA" id="ARBA00012556"/>
    </source>
</evidence>
<dbReference type="Gene3D" id="3.20.20.80">
    <property type="entry name" value="Glycosidases"/>
    <property type="match status" value="1"/>
</dbReference>
<dbReference type="EC" id="3.2.1.89" evidence="3"/>
<dbReference type="AlphaFoldDB" id="X0YMD6"/>
<dbReference type="PANTHER" id="PTHR34983">
    <property type="entry name" value="ARABINOGALACTAN ENDO-BETA-1,4-GALACTANASE A"/>
    <property type="match status" value="1"/>
</dbReference>
<dbReference type="GO" id="GO:0031218">
    <property type="term" value="F:arabinogalactan endo-1,4-beta-galactosidase activity"/>
    <property type="evidence" value="ECO:0007669"/>
    <property type="project" value="UniProtKB-EC"/>
</dbReference>
<keyword evidence="5" id="KW-0326">Glycosidase</keyword>
<protein>
    <recommendedName>
        <fullName evidence="3">arabinogalactan endo-beta-1,4-galactanase</fullName>
        <ecNumber evidence="3">3.2.1.89</ecNumber>
    </recommendedName>
</protein>
<evidence type="ECO:0000256" key="2">
    <source>
        <dbReference type="ARBA" id="ARBA00010687"/>
    </source>
</evidence>
<evidence type="ECO:0000313" key="6">
    <source>
        <dbReference type="EMBL" id="GAG37871.1"/>
    </source>
</evidence>
<comment type="similarity">
    <text evidence="2">Belongs to the glycosyl hydrolase 53 family.</text>
</comment>